<dbReference type="PANTHER" id="PTHR22893">
    <property type="entry name" value="NADH OXIDOREDUCTASE-RELATED"/>
    <property type="match status" value="1"/>
</dbReference>
<organism evidence="5 6">
    <name type="scientific">Cytospora paraplurivora</name>
    <dbReference type="NCBI Taxonomy" id="2898453"/>
    <lineage>
        <taxon>Eukaryota</taxon>
        <taxon>Fungi</taxon>
        <taxon>Dikarya</taxon>
        <taxon>Ascomycota</taxon>
        <taxon>Pezizomycotina</taxon>
        <taxon>Sordariomycetes</taxon>
        <taxon>Sordariomycetidae</taxon>
        <taxon>Diaporthales</taxon>
        <taxon>Cytosporaceae</taxon>
        <taxon>Cytospora</taxon>
    </lineage>
</organism>
<comment type="caution">
    <text evidence="5">The sequence shown here is derived from an EMBL/GenBank/DDBJ whole genome shotgun (WGS) entry which is preliminary data.</text>
</comment>
<dbReference type="SUPFAM" id="SSF51395">
    <property type="entry name" value="FMN-linked oxidoreductases"/>
    <property type="match status" value="1"/>
</dbReference>
<dbReference type="CDD" id="cd02933">
    <property type="entry name" value="OYE_like_FMN"/>
    <property type="match status" value="1"/>
</dbReference>
<dbReference type="GO" id="GO:0003959">
    <property type="term" value="F:NADPH dehydrogenase activity"/>
    <property type="evidence" value="ECO:0007669"/>
    <property type="project" value="TreeGrafter"/>
</dbReference>
<dbReference type="AlphaFoldDB" id="A0AAN9UC12"/>
<comment type="similarity">
    <text evidence="2">Belongs to the NADH:flavin oxidoreductase/NADH oxidase family.</text>
</comment>
<gene>
    <name evidence="5" type="ORF">SLS53_005702</name>
</gene>
<proteinExistence type="inferred from homology"/>
<name>A0AAN9UC12_9PEZI</name>
<dbReference type="EMBL" id="JAJSPL020000022">
    <property type="protein sequence ID" value="KAK7739732.1"/>
    <property type="molecule type" value="Genomic_DNA"/>
</dbReference>
<dbReference type="InterPro" id="IPR013785">
    <property type="entry name" value="Aldolase_TIM"/>
</dbReference>
<evidence type="ECO:0000256" key="3">
    <source>
        <dbReference type="ARBA" id="ARBA00023002"/>
    </source>
</evidence>
<dbReference type="Pfam" id="PF00724">
    <property type="entry name" value="Oxidored_FMN"/>
    <property type="match status" value="1"/>
</dbReference>
<dbReference type="InterPro" id="IPR001155">
    <property type="entry name" value="OxRdtase_FMN_N"/>
</dbReference>
<sequence>MGSISPIPSFRSLRHTALFEPLELGKWHLQHRIVQAPLTRMRNDFVSRGVYIPGERVVKYYSERATPGGLQFTEAIDICLDASAYPGCSGVFTPEQLEGWRKVTDAVHAKGGFIVSQLWHTGRASSTGLRGGKQPVSSSDIPMSGSYLDGTSCAEDPPRPLTVDEIHDLTAEWAAAAKRAVDEAGFDGVEIHGANGYLLDQFLHDNVNRRTDDYGGSIENRSRFVSEVLAAVCKAIGPERVGIRLSPYNFFQDTRDSDPNGHWSYLCEKIAGSPASQRPAYVHMIEPRFDEVLDEQQKLEALAVYTASNGAEKSPGKKNSLTPFRDILKTAGIQFIAAGGFNRDNAVVKLDAGEADLIVFGRQFIANPDLVERLKNGWELNPYDRSTFYGANPPEKGYIDYPVYEEVKKLDVHSNGST</sequence>
<evidence type="ECO:0000313" key="6">
    <source>
        <dbReference type="Proteomes" id="UP001320245"/>
    </source>
</evidence>
<comment type="cofactor">
    <cofactor evidence="1">
        <name>FMN</name>
        <dbReference type="ChEBI" id="CHEBI:58210"/>
    </cofactor>
</comment>
<dbReference type="FunFam" id="3.20.20.70:FF:000059">
    <property type="entry name" value="N-ethylmaleimide reductase, FMN-linked"/>
    <property type="match status" value="1"/>
</dbReference>
<dbReference type="GO" id="GO:0005829">
    <property type="term" value="C:cytosol"/>
    <property type="evidence" value="ECO:0007669"/>
    <property type="project" value="UniProtKB-ARBA"/>
</dbReference>
<dbReference type="InterPro" id="IPR045247">
    <property type="entry name" value="Oye-like"/>
</dbReference>
<dbReference type="Proteomes" id="UP001320245">
    <property type="component" value="Unassembled WGS sequence"/>
</dbReference>
<dbReference type="GO" id="GO:0010181">
    <property type="term" value="F:FMN binding"/>
    <property type="evidence" value="ECO:0007669"/>
    <property type="project" value="InterPro"/>
</dbReference>
<evidence type="ECO:0000256" key="1">
    <source>
        <dbReference type="ARBA" id="ARBA00001917"/>
    </source>
</evidence>
<protein>
    <recommendedName>
        <fullName evidence="4">NADH:flavin oxidoreductase/NADH oxidase N-terminal domain-containing protein</fullName>
    </recommendedName>
</protein>
<accession>A0AAN9UC12</accession>
<dbReference type="PANTHER" id="PTHR22893:SF129">
    <property type="entry name" value="FLAVIN OXIDOREDUCTASE HXNT"/>
    <property type="match status" value="1"/>
</dbReference>
<evidence type="ECO:0000313" key="5">
    <source>
        <dbReference type="EMBL" id="KAK7739732.1"/>
    </source>
</evidence>
<evidence type="ECO:0000256" key="2">
    <source>
        <dbReference type="ARBA" id="ARBA00005979"/>
    </source>
</evidence>
<dbReference type="Gene3D" id="3.20.20.70">
    <property type="entry name" value="Aldolase class I"/>
    <property type="match status" value="1"/>
</dbReference>
<reference evidence="5 6" key="1">
    <citation type="journal article" date="2023" name="PLoS ONE">
        <title>Cytospora paraplurivora sp. nov. isolated from orchards with fruit tree decline syndrome in Ontario, Canada.</title>
        <authorList>
            <person name="Ilyukhin E."/>
            <person name="Nguyen H.D.T."/>
            <person name="Castle A.J."/>
            <person name="Ellouze W."/>
        </authorList>
    </citation>
    <scope>NUCLEOTIDE SEQUENCE [LARGE SCALE GENOMIC DNA]</scope>
    <source>
        <strain evidence="5 6">FDS-564</strain>
    </source>
</reference>
<dbReference type="GO" id="GO:0016628">
    <property type="term" value="F:oxidoreductase activity, acting on the CH-CH group of donors, NAD or NADP as acceptor"/>
    <property type="evidence" value="ECO:0007669"/>
    <property type="project" value="UniProtKB-ARBA"/>
</dbReference>
<feature type="domain" description="NADH:flavin oxidoreductase/NADH oxidase N-terminal" evidence="4">
    <location>
        <begin position="18"/>
        <end position="381"/>
    </location>
</feature>
<keyword evidence="3" id="KW-0560">Oxidoreductase</keyword>
<keyword evidence="6" id="KW-1185">Reference proteome</keyword>
<evidence type="ECO:0000259" key="4">
    <source>
        <dbReference type="Pfam" id="PF00724"/>
    </source>
</evidence>